<evidence type="ECO:0000313" key="2">
    <source>
        <dbReference type="Proteomes" id="UP001430953"/>
    </source>
</evidence>
<comment type="caution">
    <text evidence="1">The sequence shown here is derived from an EMBL/GenBank/DDBJ whole genome shotgun (WGS) entry which is preliminary data.</text>
</comment>
<protein>
    <submittedName>
        <fullName evidence="1">Uncharacterized protein</fullName>
    </submittedName>
</protein>
<gene>
    <name evidence="1" type="ORF">PUN28_017141</name>
</gene>
<dbReference type="EMBL" id="JADYXP020000020">
    <property type="protein sequence ID" value="KAL0104207.1"/>
    <property type="molecule type" value="Genomic_DNA"/>
</dbReference>
<name>A0AAW2EM49_9HYME</name>
<sequence length="112" mass="13235">MSLPGVAADRRIIETLSIPCHLHSRDFLSRFCYLLLASSFEIQKRKKKISRSNSRPRSSNYARFRNHEVRWILYDPLPFEENHSAKSRKRERYAGPPESCLTYTRSIDFSSR</sequence>
<accession>A0AAW2EM49</accession>
<keyword evidence="2" id="KW-1185">Reference proteome</keyword>
<organism evidence="1 2">
    <name type="scientific">Cardiocondyla obscurior</name>
    <dbReference type="NCBI Taxonomy" id="286306"/>
    <lineage>
        <taxon>Eukaryota</taxon>
        <taxon>Metazoa</taxon>
        <taxon>Ecdysozoa</taxon>
        <taxon>Arthropoda</taxon>
        <taxon>Hexapoda</taxon>
        <taxon>Insecta</taxon>
        <taxon>Pterygota</taxon>
        <taxon>Neoptera</taxon>
        <taxon>Endopterygota</taxon>
        <taxon>Hymenoptera</taxon>
        <taxon>Apocrita</taxon>
        <taxon>Aculeata</taxon>
        <taxon>Formicoidea</taxon>
        <taxon>Formicidae</taxon>
        <taxon>Myrmicinae</taxon>
        <taxon>Cardiocondyla</taxon>
    </lineage>
</organism>
<proteinExistence type="predicted"/>
<reference evidence="1 2" key="1">
    <citation type="submission" date="2023-03" db="EMBL/GenBank/DDBJ databases">
        <title>High recombination rates correlate with genetic variation in Cardiocondyla obscurior ants.</title>
        <authorList>
            <person name="Errbii M."/>
        </authorList>
    </citation>
    <scope>NUCLEOTIDE SEQUENCE [LARGE SCALE GENOMIC DNA]</scope>
    <source>
        <strain evidence="1">Alpha-2009</strain>
        <tissue evidence="1">Whole body</tissue>
    </source>
</reference>
<dbReference type="AlphaFoldDB" id="A0AAW2EM49"/>
<evidence type="ECO:0000313" key="1">
    <source>
        <dbReference type="EMBL" id="KAL0104207.1"/>
    </source>
</evidence>
<dbReference type="Proteomes" id="UP001430953">
    <property type="component" value="Unassembled WGS sequence"/>
</dbReference>